<sequence>MRPRRRGERRSLRTFLPGVSLRPSLAFDPRHRRLSTPLLTPFNSNAKRYELTAAGAIDIASAVTVDLDAAGFLAIDSTTTSKLVLAPHALGRDGDTLYSYAFAIDVSDANGAAKASIDLRRNVSPVAGMVAALPVKGVAAQTTFAIAVGDGSLDPDGHLPLMIRFTALVKGAPAYQSRLLQDYRRVPSAHLRVQMFFTRPSHSLFIKVPVALHVQYERFQHLIETPSD</sequence>
<organism evidence="2">
    <name type="scientific">Micromonas pusilla (strain CCMP1545)</name>
    <name type="common">Picoplanktonic green alga</name>
    <dbReference type="NCBI Taxonomy" id="564608"/>
    <lineage>
        <taxon>Eukaryota</taxon>
        <taxon>Viridiplantae</taxon>
        <taxon>Chlorophyta</taxon>
        <taxon>Mamiellophyceae</taxon>
        <taxon>Mamiellales</taxon>
        <taxon>Mamiellaceae</taxon>
        <taxon>Micromonas</taxon>
    </lineage>
</organism>
<dbReference type="AlphaFoldDB" id="C1MJS8"/>
<gene>
    <name evidence="1" type="ORF">MICPUCDRAFT_55080</name>
</gene>
<keyword evidence="2" id="KW-1185">Reference proteome</keyword>
<dbReference type="RefSeq" id="XP_003056265.1">
    <property type="nucleotide sequence ID" value="XM_003056219.1"/>
</dbReference>
<accession>C1MJS8</accession>
<reference evidence="1 2" key="1">
    <citation type="journal article" date="2009" name="Science">
        <title>Green evolution and dynamic adaptations revealed by genomes of the marine picoeukaryotes Micromonas.</title>
        <authorList>
            <person name="Worden A.Z."/>
            <person name="Lee J.H."/>
            <person name="Mock T."/>
            <person name="Rouze P."/>
            <person name="Simmons M.P."/>
            <person name="Aerts A.L."/>
            <person name="Allen A.E."/>
            <person name="Cuvelier M.L."/>
            <person name="Derelle E."/>
            <person name="Everett M.V."/>
            <person name="Foulon E."/>
            <person name="Grimwood J."/>
            <person name="Gundlach H."/>
            <person name="Henrissat B."/>
            <person name="Napoli C."/>
            <person name="McDonald S.M."/>
            <person name="Parker M.S."/>
            <person name="Rombauts S."/>
            <person name="Salamov A."/>
            <person name="Von Dassow P."/>
            <person name="Badger J.H."/>
            <person name="Coutinho P.M."/>
            <person name="Demir E."/>
            <person name="Dubchak I."/>
            <person name="Gentemann C."/>
            <person name="Eikrem W."/>
            <person name="Gready J.E."/>
            <person name="John U."/>
            <person name="Lanier W."/>
            <person name="Lindquist E.A."/>
            <person name="Lucas S."/>
            <person name="Mayer K.F."/>
            <person name="Moreau H."/>
            <person name="Not F."/>
            <person name="Otillar R."/>
            <person name="Panaud O."/>
            <person name="Pangilinan J."/>
            <person name="Paulsen I."/>
            <person name="Piegu B."/>
            <person name="Poliakov A."/>
            <person name="Robbens S."/>
            <person name="Schmutz J."/>
            <person name="Toulza E."/>
            <person name="Wyss T."/>
            <person name="Zelensky A."/>
            <person name="Zhou K."/>
            <person name="Armbrust E.V."/>
            <person name="Bhattacharya D."/>
            <person name="Goodenough U.W."/>
            <person name="Van de Peer Y."/>
            <person name="Grigoriev I.V."/>
        </authorList>
    </citation>
    <scope>NUCLEOTIDE SEQUENCE [LARGE SCALE GENOMIC DNA]</scope>
    <source>
        <strain evidence="1 2">CCMP1545</strain>
    </source>
</reference>
<evidence type="ECO:0000313" key="1">
    <source>
        <dbReference type="EMBL" id="EEH59641.1"/>
    </source>
</evidence>
<protein>
    <submittedName>
        <fullName evidence="1">Predicted protein</fullName>
    </submittedName>
</protein>
<dbReference type="GeneID" id="9681890"/>
<name>C1MJS8_MICPC</name>
<proteinExistence type="predicted"/>
<dbReference type="KEGG" id="mpp:MICPUCDRAFT_55080"/>
<evidence type="ECO:0000313" key="2">
    <source>
        <dbReference type="Proteomes" id="UP000001876"/>
    </source>
</evidence>
<dbReference type="EMBL" id="GG663736">
    <property type="protein sequence ID" value="EEH59641.1"/>
    <property type="molecule type" value="Genomic_DNA"/>
</dbReference>
<dbReference type="OrthoDB" id="191139at2759"/>
<dbReference type="Proteomes" id="UP000001876">
    <property type="component" value="Unassembled WGS sequence"/>
</dbReference>